<proteinExistence type="inferred from homology"/>
<gene>
    <name evidence="10" type="primary">Syf2</name>
    <name evidence="10" type="ORF">DRYBRU_R05688</name>
</gene>
<dbReference type="EMBL" id="VZTZ01010684">
    <property type="protein sequence ID" value="NXU36135.1"/>
    <property type="molecule type" value="Genomic_DNA"/>
</dbReference>
<evidence type="ECO:0000256" key="2">
    <source>
        <dbReference type="ARBA" id="ARBA00010028"/>
    </source>
</evidence>
<dbReference type="GO" id="GO:0071013">
    <property type="term" value="C:catalytic step 2 spliceosome"/>
    <property type="evidence" value="ECO:0007669"/>
    <property type="project" value="TreeGrafter"/>
</dbReference>
<evidence type="ECO:0000256" key="5">
    <source>
        <dbReference type="ARBA" id="ARBA00023187"/>
    </source>
</evidence>
<dbReference type="GO" id="GO:0000398">
    <property type="term" value="P:mRNA splicing, via spliceosome"/>
    <property type="evidence" value="ECO:0007669"/>
    <property type="project" value="UniProtKB-UniRule"/>
</dbReference>
<comment type="subcellular location">
    <subcellularLocation>
        <location evidence="1 8">Nucleus</location>
    </subcellularLocation>
</comment>
<evidence type="ECO:0000256" key="9">
    <source>
        <dbReference type="SAM" id="MobiDB-lite"/>
    </source>
</evidence>
<reference evidence="10 11" key="1">
    <citation type="submission" date="2019-09" db="EMBL/GenBank/DDBJ databases">
        <title>Bird 10,000 Genomes (B10K) Project - Family phase.</title>
        <authorList>
            <person name="Zhang G."/>
        </authorList>
    </citation>
    <scope>NUCLEOTIDE SEQUENCE [LARGE SCALE GENOMIC DNA]</scope>
    <source>
        <strain evidence="10">B10K-DU-030-03</strain>
    </source>
</reference>
<feature type="region of interest" description="Disordered" evidence="9">
    <location>
        <begin position="112"/>
        <end position="160"/>
    </location>
</feature>
<keyword evidence="6 8" id="KW-0539">Nucleus</keyword>
<sequence length="196" mass="23273">LFQHEACKLNSQEVVEEDKRLKLPPNWEAKKARLEWELQVQEKKKECAARGEDYERVKLLEISAEDAERWERKKKKKNPDLGFSDFAAAQLRQYQRLTRQIKPDLEQYEKLKEQHPPQCVTGEGGEEPALPQPWAQPLLPSRIEKREKYSRRRPYNDDADIDYINERNAKFNQKAERFYGKYTAEIKQNLERGTAV</sequence>
<protein>
    <recommendedName>
        <fullName evidence="8">Pre-mRNA-splicing factor SYF2</fullName>
    </recommendedName>
</protein>
<evidence type="ECO:0000256" key="1">
    <source>
        <dbReference type="ARBA" id="ARBA00004123"/>
    </source>
</evidence>
<comment type="caution">
    <text evidence="10">The sequence shown here is derived from an EMBL/GenBank/DDBJ whole genome shotgun (WGS) entry which is preliminary data.</text>
</comment>
<keyword evidence="4 8" id="KW-0747">Spliceosome</keyword>
<dbReference type="Proteomes" id="UP000525319">
    <property type="component" value="Unassembled WGS sequence"/>
</dbReference>
<dbReference type="GO" id="GO:0000974">
    <property type="term" value="C:Prp19 complex"/>
    <property type="evidence" value="ECO:0007669"/>
    <property type="project" value="TreeGrafter"/>
</dbReference>
<feature type="non-terminal residue" evidence="10">
    <location>
        <position position="196"/>
    </location>
</feature>
<evidence type="ECO:0000256" key="7">
    <source>
        <dbReference type="ARBA" id="ARBA00045277"/>
    </source>
</evidence>
<keyword evidence="3 8" id="KW-0507">mRNA processing</keyword>
<accession>A0A7L3K2P7</accession>
<keyword evidence="5 8" id="KW-0508">mRNA splicing</keyword>
<evidence type="ECO:0000256" key="6">
    <source>
        <dbReference type="ARBA" id="ARBA00023242"/>
    </source>
</evidence>
<dbReference type="PANTHER" id="PTHR13264:SF5">
    <property type="entry name" value="PRE-MRNA-SPLICING FACTOR SYF2"/>
    <property type="match status" value="1"/>
</dbReference>
<evidence type="ECO:0000313" key="10">
    <source>
        <dbReference type="EMBL" id="NXU36135.1"/>
    </source>
</evidence>
<organism evidence="10 11">
    <name type="scientific">Drymodes brunneopygia</name>
    <dbReference type="NCBI Taxonomy" id="626378"/>
    <lineage>
        <taxon>Eukaryota</taxon>
        <taxon>Metazoa</taxon>
        <taxon>Chordata</taxon>
        <taxon>Craniata</taxon>
        <taxon>Vertebrata</taxon>
        <taxon>Euteleostomi</taxon>
        <taxon>Archelosauria</taxon>
        <taxon>Archosauria</taxon>
        <taxon>Dinosauria</taxon>
        <taxon>Saurischia</taxon>
        <taxon>Theropoda</taxon>
        <taxon>Coelurosauria</taxon>
        <taxon>Aves</taxon>
        <taxon>Neognathae</taxon>
        <taxon>Neoaves</taxon>
        <taxon>Telluraves</taxon>
        <taxon>Australaves</taxon>
        <taxon>Passeriformes</taxon>
        <taxon>Petroicidae</taxon>
        <taxon>Drymodes</taxon>
    </lineage>
</organism>
<dbReference type="GO" id="GO:0071014">
    <property type="term" value="C:post-mRNA release spliceosomal complex"/>
    <property type="evidence" value="ECO:0007669"/>
    <property type="project" value="TreeGrafter"/>
</dbReference>
<dbReference type="AlphaFoldDB" id="A0A7L3K2P7"/>
<feature type="compositionally biased region" description="Low complexity" evidence="9">
    <location>
        <begin position="128"/>
        <end position="140"/>
    </location>
</feature>
<comment type="function">
    <text evidence="7">Involved in pre-mRNA splicing as component of the spliceosome.</text>
</comment>
<evidence type="ECO:0000256" key="8">
    <source>
        <dbReference type="RuleBase" id="RU367148"/>
    </source>
</evidence>
<evidence type="ECO:0000256" key="4">
    <source>
        <dbReference type="ARBA" id="ARBA00022728"/>
    </source>
</evidence>
<feature type="non-terminal residue" evidence="10">
    <location>
        <position position="1"/>
    </location>
</feature>
<comment type="subunit">
    <text evidence="8">May be part of a spliceosome complex.</text>
</comment>
<dbReference type="InterPro" id="IPR013260">
    <property type="entry name" value="mRNA_splic_SYF2"/>
</dbReference>
<keyword evidence="11" id="KW-1185">Reference proteome</keyword>
<evidence type="ECO:0000313" key="11">
    <source>
        <dbReference type="Proteomes" id="UP000525319"/>
    </source>
</evidence>
<dbReference type="Pfam" id="PF08231">
    <property type="entry name" value="SYF2"/>
    <property type="match status" value="2"/>
</dbReference>
<dbReference type="OrthoDB" id="199717at2759"/>
<evidence type="ECO:0000256" key="3">
    <source>
        <dbReference type="ARBA" id="ARBA00022664"/>
    </source>
</evidence>
<name>A0A7L3K2P7_9PASS</name>
<comment type="similarity">
    <text evidence="2 8">Belongs to the SYF2 family.</text>
</comment>
<dbReference type="PANTHER" id="PTHR13264">
    <property type="entry name" value="GCIP-INTERACTING PROTEIN P29"/>
    <property type="match status" value="1"/>
</dbReference>